<evidence type="ECO:0000313" key="3">
    <source>
        <dbReference type="Proteomes" id="UP000007844"/>
    </source>
</evidence>
<dbReference type="GO" id="GO:0016740">
    <property type="term" value="F:transferase activity"/>
    <property type="evidence" value="ECO:0007669"/>
    <property type="project" value="UniProtKB-KW"/>
</dbReference>
<keyword evidence="2" id="KW-0808">Transferase</keyword>
<dbReference type="Pfam" id="PF00535">
    <property type="entry name" value="Glycos_transf_2"/>
    <property type="match status" value="1"/>
</dbReference>
<keyword evidence="3" id="KW-1185">Reference proteome</keyword>
<dbReference type="AlphaFoldDB" id="F3YWH0"/>
<accession>F3YWH0</accession>
<evidence type="ECO:0000259" key="1">
    <source>
        <dbReference type="Pfam" id="PF00535"/>
    </source>
</evidence>
<dbReference type="eggNOG" id="COG1216">
    <property type="taxonomic scope" value="Bacteria"/>
</dbReference>
<dbReference type="Gene3D" id="3.90.550.10">
    <property type="entry name" value="Spore Coat Polysaccharide Biosynthesis Protein SpsA, Chain A"/>
    <property type="match status" value="1"/>
</dbReference>
<gene>
    <name evidence="2" type="ORF">Desaf_1008</name>
</gene>
<name>F3YWH0_DESAF</name>
<organism evidence="2 3">
    <name type="scientific">Desulfocurvibacter africanus subsp. africanus str. Walvis Bay</name>
    <dbReference type="NCBI Taxonomy" id="690850"/>
    <lineage>
        <taxon>Bacteria</taxon>
        <taxon>Pseudomonadati</taxon>
        <taxon>Thermodesulfobacteriota</taxon>
        <taxon>Desulfovibrionia</taxon>
        <taxon>Desulfovibrionales</taxon>
        <taxon>Desulfovibrionaceae</taxon>
        <taxon>Desulfocurvibacter</taxon>
    </lineage>
</organism>
<protein>
    <submittedName>
        <fullName evidence="2">Glycosyl transferase family 2</fullName>
    </submittedName>
</protein>
<dbReference type="InterPro" id="IPR029044">
    <property type="entry name" value="Nucleotide-diphossugar_trans"/>
</dbReference>
<dbReference type="SUPFAM" id="SSF53448">
    <property type="entry name" value="Nucleotide-diphospho-sugar transferases"/>
    <property type="match status" value="1"/>
</dbReference>
<dbReference type="KEGG" id="daf:Desaf_1008"/>
<feature type="domain" description="Glycosyltransferase 2-like" evidence="1">
    <location>
        <begin position="8"/>
        <end position="154"/>
    </location>
</feature>
<dbReference type="HOGENOM" id="CLU_753823_0_0_7"/>
<evidence type="ECO:0000313" key="2">
    <source>
        <dbReference type="EMBL" id="EGJ49356.1"/>
    </source>
</evidence>
<dbReference type="RefSeq" id="WP_014259171.1">
    <property type="nucleotide sequence ID" value="NC_016629.1"/>
</dbReference>
<reference evidence="2 3" key="1">
    <citation type="journal article" date="2011" name="J. Bacteriol.">
        <title>Genome sequence of the mercury-methylating and pleomorphic Desulfovibrio africanus Strain Walvis Bay.</title>
        <authorList>
            <person name="Brown S.D."/>
            <person name="Wall J.D."/>
            <person name="Kucken A.M."/>
            <person name="Gilmour C.C."/>
            <person name="Podar M."/>
            <person name="Brandt C.C."/>
            <person name="Teshima H."/>
            <person name="Detter J.C."/>
            <person name="Han C.S."/>
            <person name="Land M.L."/>
            <person name="Lucas S."/>
            <person name="Han J."/>
            <person name="Pennacchio L."/>
            <person name="Nolan M."/>
            <person name="Pitluck S."/>
            <person name="Woyke T."/>
            <person name="Goodwin L."/>
            <person name="Palumbo A.V."/>
            <person name="Elias D.A."/>
        </authorList>
    </citation>
    <scope>NUCLEOTIDE SEQUENCE [LARGE SCALE GENOMIC DNA]</scope>
    <source>
        <strain evidence="2 3">Walvis Bay</strain>
    </source>
</reference>
<dbReference type="PANTHER" id="PTHR43179:SF7">
    <property type="entry name" value="RHAMNOSYLTRANSFERASE WBBL"/>
    <property type="match status" value="1"/>
</dbReference>
<dbReference type="CDD" id="cd00761">
    <property type="entry name" value="Glyco_tranf_GTA_type"/>
    <property type="match status" value="1"/>
</dbReference>
<dbReference type="EMBL" id="CP003221">
    <property type="protein sequence ID" value="EGJ49356.1"/>
    <property type="molecule type" value="Genomic_DNA"/>
</dbReference>
<dbReference type="InterPro" id="IPR001173">
    <property type="entry name" value="Glyco_trans_2-like"/>
</dbReference>
<proteinExistence type="predicted"/>
<dbReference type="STRING" id="690850.Desaf_1008"/>
<dbReference type="Proteomes" id="UP000007844">
    <property type="component" value="Chromosome"/>
</dbReference>
<sequence length="367" mass="41148">MPETVCLCTYTYNDAELTLELMRSVASWTRRPNEIVIVDDGSAKPFPDARIERVRVLRIPINSGPAKAKAYGLSACQGDIILSMDCDIRLDPEWLEHCLPSVREPDVGIVGSPVLNRAGKGLVAEYMAEFDNHQPRQGEVDLLTGGLWLMRREVWTQVGGFGRFAGRTHEDRAFCKRVREAGLKLMNDTHMPAKQVRRLSRFALVKRLWSLYGPGYLELAEQGGVETACAAVLEETQRRITQSLQKGQPLLVYMDLLFLGHGFLELCAFADERGLPAPATADLRLALERFLDTCPRLWAFLLDDLFRLGHRPALSGEATEPGAWIEYLHSLRSLLKAGALSFLELQGVPALAAEERAEHHFSFYEDL</sequence>
<dbReference type="PANTHER" id="PTHR43179">
    <property type="entry name" value="RHAMNOSYLTRANSFERASE WBBL"/>
    <property type="match status" value="1"/>
</dbReference>